<keyword evidence="3" id="KW-1185">Reference proteome</keyword>
<dbReference type="Proteomes" id="UP001205603">
    <property type="component" value="Unassembled WGS sequence"/>
</dbReference>
<protein>
    <submittedName>
        <fullName evidence="2">AMP-binding protein</fullName>
    </submittedName>
</protein>
<dbReference type="RefSeq" id="WP_255028401.1">
    <property type="nucleotide sequence ID" value="NZ_JANDHW010000019.1"/>
</dbReference>
<evidence type="ECO:0000259" key="1">
    <source>
        <dbReference type="Pfam" id="PF00501"/>
    </source>
</evidence>
<accession>A0ABT1MK76</accession>
<dbReference type="InterPro" id="IPR053158">
    <property type="entry name" value="CapK_Type1_Caps_Biosynth"/>
</dbReference>
<dbReference type="InterPro" id="IPR042099">
    <property type="entry name" value="ANL_N_sf"/>
</dbReference>
<gene>
    <name evidence="2" type="ORF">NMU02_13030</name>
</gene>
<reference evidence="2 3" key="1">
    <citation type="submission" date="2022-07" db="EMBL/GenBank/DDBJ databases">
        <title>Fecal culturing of patients with breast cancer.</title>
        <authorList>
            <person name="Teng N.M.Y."/>
            <person name="Kiu R."/>
            <person name="Evans R."/>
            <person name="Baker D.J."/>
            <person name="Zenner C."/>
            <person name="Robinson S.D."/>
            <person name="Hall L.J."/>
        </authorList>
    </citation>
    <scope>NUCLEOTIDE SEQUENCE [LARGE SCALE GENOMIC DNA]</scope>
    <source>
        <strain evidence="2 3">LH1063</strain>
    </source>
</reference>
<name>A0ABT1MK76_9BACT</name>
<dbReference type="PANTHER" id="PTHR36932">
    <property type="entry name" value="CAPSULAR POLYSACCHARIDE BIOSYNTHESIS PROTEIN"/>
    <property type="match status" value="1"/>
</dbReference>
<sequence length="444" mass="51226">MRLYTYLLEKIILPLGSIISGNSFSTYLSYLRRCDNMSAFELEAVQKEKLDKLLKYVLTDCEYYKSYGIKEKEDPYLTIKEFPILTKNLLRENESRLLTRPVSKLIRCSSSGSSGLRTSIYLTKKELGIPQATQLHWWNWAGYHSGEKLLQTGITPSRGFVKKIKDICFYTIYVPAFSLTEQQVVEILKSVKRGNYTLAGYASSLYVFACAAREQKIHVTFKRALSWGDKLFEHYRKEIRDVFNCEVYDTYGCSEGMLMAAQKDLPYMYIMTPNVYIEIVDDEGNEVPDGTMGHVLVTNLNGYAMPLIRYKLGDLAVKLPLEKYPDKRKLNYPLLERVIGRDTDLVKTKSGKIMIVHTFTGIFEFYRSIKQFRVIQTEMEGIDIEYIPSETFADAELMKIANDIYERTGESRDSFYINFKRVDYIPPTSSGKPQIIKSLLGNKL</sequence>
<dbReference type="Gene3D" id="3.40.50.12780">
    <property type="entry name" value="N-terminal domain of ligase-like"/>
    <property type="match status" value="1"/>
</dbReference>
<dbReference type="InterPro" id="IPR000873">
    <property type="entry name" value="AMP-dep_synth/lig_dom"/>
</dbReference>
<dbReference type="PANTHER" id="PTHR36932:SF1">
    <property type="entry name" value="CAPSULAR POLYSACCHARIDE BIOSYNTHESIS PROTEIN"/>
    <property type="match status" value="1"/>
</dbReference>
<evidence type="ECO:0000313" key="2">
    <source>
        <dbReference type="EMBL" id="MCP9613015.1"/>
    </source>
</evidence>
<organism evidence="2 3">
    <name type="scientific">Coprobacter tertius</name>
    <dbReference type="NCBI Taxonomy" id="2944915"/>
    <lineage>
        <taxon>Bacteria</taxon>
        <taxon>Pseudomonadati</taxon>
        <taxon>Bacteroidota</taxon>
        <taxon>Bacteroidia</taxon>
        <taxon>Bacteroidales</taxon>
        <taxon>Barnesiellaceae</taxon>
        <taxon>Coprobacter</taxon>
    </lineage>
</organism>
<dbReference type="Pfam" id="PF00501">
    <property type="entry name" value="AMP-binding"/>
    <property type="match status" value="1"/>
</dbReference>
<evidence type="ECO:0000313" key="3">
    <source>
        <dbReference type="Proteomes" id="UP001205603"/>
    </source>
</evidence>
<feature type="domain" description="AMP-dependent synthetase/ligase" evidence="1">
    <location>
        <begin position="189"/>
        <end position="298"/>
    </location>
</feature>
<dbReference type="SUPFAM" id="SSF56801">
    <property type="entry name" value="Acetyl-CoA synthetase-like"/>
    <property type="match status" value="1"/>
</dbReference>
<dbReference type="EMBL" id="JANDHW010000019">
    <property type="protein sequence ID" value="MCP9613015.1"/>
    <property type="molecule type" value="Genomic_DNA"/>
</dbReference>
<proteinExistence type="predicted"/>
<comment type="caution">
    <text evidence="2">The sequence shown here is derived from an EMBL/GenBank/DDBJ whole genome shotgun (WGS) entry which is preliminary data.</text>
</comment>